<proteinExistence type="predicted"/>
<sequence>MAHDGRGGTPARVPPLLRDPEPSPIGEGGRVTDDSSGVSVPRRAQRWSLPAAVTAARPASRRATGMRNGEQET</sequence>
<name>A0ABQ2SRW2_STREZ</name>
<keyword evidence="3" id="KW-1185">Reference proteome</keyword>
<dbReference type="Proteomes" id="UP000597853">
    <property type="component" value="Unassembled WGS sequence"/>
</dbReference>
<organism evidence="2 3">
    <name type="scientific">Streptomyces pseudogriseolus</name>
    <name type="common">Streptomyces gancidicus</name>
    <name type="synonym">Streptomyces rubiginosus</name>
    <dbReference type="NCBI Taxonomy" id="36817"/>
    <lineage>
        <taxon>Bacteria</taxon>
        <taxon>Bacillati</taxon>
        <taxon>Actinomycetota</taxon>
        <taxon>Actinomycetes</taxon>
        <taxon>Kitasatosporales</taxon>
        <taxon>Streptomycetaceae</taxon>
        <taxon>Streptomyces</taxon>
        <taxon>Streptomyces pseudogriseolus group</taxon>
    </lineage>
</organism>
<dbReference type="EMBL" id="BMTX01000003">
    <property type="protein sequence ID" value="GGS38367.1"/>
    <property type="molecule type" value="Genomic_DNA"/>
</dbReference>
<gene>
    <name evidence="2" type="ORF">GCM10010285_16970</name>
</gene>
<comment type="caution">
    <text evidence="2">The sequence shown here is derived from an EMBL/GenBank/DDBJ whole genome shotgun (WGS) entry which is preliminary data.</text>
</comment>
<evidence type="ECO:0000313" key="3">
    <source>
        <dbReference type="Proteomes" id="UP000597853"/>
    </source>
</evidence>
<evidence type="ECO:0000256" key="1">
    <source>
        <dbReference type="SAM" id="MobiDB-lite"/>
    </source>
</evidence>
<reference evidence="3" key="1">
    <citation type="journal article" date="2019" name="Int. J. Syst. Evol. Microbiol.">
        <title>The Global Catalogue of Microorganisms (GCM) 10K type strain sequencing project: providing services to taxonomists for standard genome sequencing and annotation.</title>
        <authorList>
            <consortium name="The Broad Institute Genomics Platform"/>
            <consortium name="The Broad Institute Genome Sequencing Center for Infectious Disease"/>
            <person name="Wu L."/>
            <person name="Ma J."/>
        </authorList>
    </citation>
    <scope>NUCLEOTIDE SEQUENCE [LARGE SCALE GENOMIC DNA]</scope>
    <source>
        <strain evidence="3">JCM 4416</strain>
    </source>
</reference>
<protein>
    <submittedName>
        <fullName evidence="2">Uncharacterized protein</fullName>
    </submittedName>
</protein>
<evidence type="ECO:0000313" key="2">
    <source>
        <dbReference type="EMBL" id="GGS38367.1"/>
    </source>
</evidence>
<accession>A0ABQ2SRW2</accession>
<feature type="region of interest" description="Disordered" evidence="1">
    <location>
        <begin position="1"/>
        <end position="73"/>
    </location>
</feature>